<keyword evidence="7 15" id="KW-0238">DNA-binding</keyword>
<dbReference type="CDD" id="cd08367">
    <property type="entry name" value="P53"/>
    <property type="match status" value="1"/>
</dbReference>
<keyword evidence="5 11" id="KW-0862">Zinc</keyword>
<keyword evidence="3" id="KW-0053">Apoptosis</keyword>
<dbReference type="InterPro" id="IPR008967">
    <property type="entry name" value="p53-like_TF_DNA-bd_sf"/>
</dbReference>
<evidence type="ECO:0000259" key="14">
    <source>
        <dbReference type="Pfam" id="PF00870"/>
    </source>
</evidence>
<comment type="similarity">
    <text evidence="2">Belongs to the p53 family.</text>
</comment>
<evidence type="ECO:0000256" key="13">
    <source>
        <dbReference type="SAM" id="MobiDB-lite"/>
    </source>
</evidence>
<sequence length="319" mass="37034">SPPTGTIPSQEDFTGPYGFELHWMNTPHSRGGYVYSPLLKQVFIGMNNILMMEFKTIVEPDPGFYIRALMMYTCDDFVCEPVIRCASHALEDDPRQEAHARGQEQICKCADFKNVGHVMRCTLAEAEYCYDIHSERHSVRVPVRRLQAGTDFIRVPYSFSCKNSCPRGMQRKPVQIVFTLETEEGDVYGRKVLPIKICSCPKRDKDRQERDFKKAQQSQNWPQSSKRLATSSVNDSQQPPVKGIKMEESNFEDSQNEEEKPKHRRQVTVHTTITDHDPYQKVLTRISNLESSTESHHREVMNKLDRLERLFNEFVQQRQ</sequence>
<accession>A0A023EZX6</accession>
<name>A0A023EZX6_TRIIF</name>
<comment type="cofactor">
    <cofactor evidence="11">
        <name>Zn(2+)</name>
        <dbReference type="ChEBI" id="CHEBI:29105"/>
    </cofactor>
    <text evidence="11">Binds 1 zinc ion per subunit.</text>
</comment>
<evidence type="ECO:0000256" key="1">
    <source>
        <dbReference type="ARBA" id="ARBA00004123"/>
    </source>
</evidence>
<dbReference type="PANTHER" id="PTHR11447:SF16">
    <property type="entry name" value="P53 PROTEIN LONG FORM VARIANT 1"/>
    <property type="match status" value="1"/>
</dbReference>
<reference evidence="15" key="1">
    <citation type="journal article" date="2014" name="PLoS Negl. Trop. Dis.">
        <title>An updated insight into the Sialotranscriptome of Triatoma infestans: developmental stage and geographic variations.</title>
        <authorList>
            <person name="Schwarz A."/>
            <person name="Medrano-Mercado N."/>
            <person name="Schaub G.A."/>
            <person name="Struchiner C.J."/>
            <person name="Bargues M.D."/>
            <person name="Levy M.Z."/>
            <person name="Ribeiro J.M."/>
        </authorList>
    </citation>
    <scope>NUCLEOTIDE SEQUENCE</scope>
    <source>
        <strain evidence="15">Chile</strain>
        <tissue evidence="15">Salivary glands</tissue>
    </source>
</reference>
<feature type="compositionally biased region" description="Polar residues" evidence="13">
    <location>
        <begin position="215"/>
        <end position="239"/>
    </location>
</feature>
<protein>
    <submittedName>
        <fullName evidence="15">Putative p53 dna-binding domain protein</fullName>
    </submittedName>
</protein>
<feature type="domain" description="p53 DNA-binding" evidence="14">
    <location>
        <begin position="10"/>
        <end position="211"/>
    </location>
</feature>
<dbReference type="AlphaFoldDB" id="A0A023EZX6"/>
<comment type="subcellular location">
    <subcellularLocation>
        <location evidence="1">Nucleus</location>
    </subcellularLocation>
</comment>
<evidence type="ECO:0000256" key="5">
    <source>
        <dbReference type="ARBA" id="ARBA00022833"/>
    </source>
</evidence>
<evidence type="ECO:0000256" key="2">
    <source>
        <dbReference type="ARBA" id="ARBA00006167"/>
    </source>
</evidence>
<feature type="region of interest" description="Disordered" evidence="13">
    <location>
        <begin position="208"/>
        <end position="243"/>
    </location>
</feature>
<dbReference type="GO" id="GO:0006915">
    <property type="term" value="P:apoptotic process"/>
    <property type="evidence" value="ECO:0007669"/>
    <property type="project" value="UniProtKB-KW"/>
</dbReference>
<dbReference type="SUPFAM" id="SSF49417">
    <property type="entry name" value="p53-like transcription factors"/>
    <property type="match status" value="1"/>
</dbReference>
<evidence type="ECO:0000256" key="12">
    <source>
        <dbReference type="PIRSR" id="PIRSR602117-3"/>
    </source>
</evidence>
<evidence type="ECO:0000256" key="11">
    <source>
        <dbReference type="PIRSR" id="PIRSR602117-1"/>
    </source>
</evidence>
<dbReference type="InterPro" id="IPR011615">
    <property type="entry name" value="p53_DNA-bd"/>
</dbReference>
<feature type="binding site" evidence="11">
    <location>
        <position position="165"/>
    </location>
    <ligand>
        <name>Zn(2+)</name>
        <dbReference type="ChEBI" id="CHEBI:29105"/>
    </ligand>
</feature>
<evidence type="ECO:0000256" key="8">
    <source>
        <dbReference type="ARBA" id="ARBA00023159"/>
    </source>
</evidence>
<evidence type="ECO:0000256" key="6">
    <source>
        <dbReference type="ARBA" id="ARBA00023015"/>
    </source>
</evidence>
<dbReference type="InterPro" id="IPR012346">
    <property type="entry name" value="p53/RUNT-type_TF_DNA-bd_sf"/>
</dbReference>
<keyword evidence="9" id="KW-0804">Transcription</keyword>
<evidence type="ECO:0000256" key="9">
    <source>
        <dbReference type="ARBA" id="ARBA00023163"/>
    </source>
</evidence>
<dbReference type="InterPro" id="IPR002117">
    <property type="entry name" value="p53_tumour_suppressor"/>
</dbReference>
<dbReference type="EMBL" id="GBBI01004366">
    <property type="protein sequence ID" value="JAC14346.1"/>
    <property type="molecule type" value="mRNA"/>
</dbReference>
<feature type="binding site" evidence="11">
    <location>
        <position position="88"/>
    </location>
    <ligand>
        <name>Zn(2+)</name>
        <dbReference type="ChEBI" id="CHEBI:29105"/>
    </ligand>
</feature>
<evidence type="ECO:0000256" key="3">
    <source>
        <dbReference type="ARBA" id="ARBA00022703"/>
    </source>
</evidence>
<dbReference type="GO" id="GO:0005634">
    <property type="term" value="C:nucleus"/>
    <property type="evidence" value="ECO:0007669"/>
    <property type="project" value="UniProtKB-SubCell"/>
</dbReference>
<organism evidence="15">
    <name type="scientific">Triatoma infestans</name>
    <name type="common">Assassin bug</name>
    <dbReference type="NCBI Taxonomy" id="30076"/>
    <lineage>
        <taxon>Eukaryota</taxon>
        <taxon>Metazoa</taxon>
        <taxon>Ecdysozoa</taxon>
        <taxon>Arthropoda</taxon>
        <taxon>Hexapoda</taxon>
        <taxon>Insecta</taxon>
        <taxon>Pterygota</taxon>
        <taxon>Neoptera</taxon>
        <taxon>Paraneoptera</taxon>
        <taxon>Hemiptera</taxon>
        <taxon>Heteroptera</taxon>
        <taxon>Panheteroptera</taxon>
        <taxon>Cimicomorpha</taxon>
        <taxon>Reduviidae</taxon>
        <taxon>Triatominae</taxon>
        <taxon>Triatoma</taxon>
    </lineage>
</organism>
<feature type="binding site" evidence="11">
    <location>
        <position position="161"/>
    </location>
    <ligand>
        <name>Zn(2+)</name>
        <dbReference type="ChEBI" id="CHEBI:29105"/>
    </ligand>
</feature>
<feature type="non-terminal residue" evidence="15">
    <location>
        <position position="1"/>
    </location>
</feature>
<keyword evidence="10" id="KW-0539">Nucleus</keyword>
<dbReference type="PANTHER" id="PTHR11447">
    <property type="entry name" value="CELLULAR TUMOR ANTIGEN P53"/>
    <property type="match status" value="1"/>
</dbReference>
<feature type="cross-link" description="Glycyl lysine isopeptide (Lys-Gly) (interchain with G-Cter in ubiquitin)" evidence="12">
    <location>
        <position position="214"/>
    </location>
</feature>
<evidence type="ECO:0000256" key="4">
    <source>
        <dbReference type="ARBA" id="ARBA00022723"/>
    </source>
</evidence>
<dbReference type="Pfam" id="PF00870">
    <property type="entry name" value="P53"/>
    <property type="match status" value="1"/>
</dbReference>
<dbReference type="GO" id="GO:0000978">
    <property type="term" value="F:RNA polymerase II cis-regulatory region sequence-specific DNA binding"/>
    <property type="evidence" value="ECO:0007669"/>
    <property type="project" value="TreeGrafter"/>
</dbReference>
<evidence type="ECO:0000256" key="7">
    <source>
        <dbReference type="ARBA" id="ARBA00023125"/>
    </source>
</evidence>
<dbReference type="GO" id="GO:0046872">
    <property type="term" value="F:metal ion binding"/>
    <property type="evidence" value="ECO:0007669"/>
    <property type="project" value="UniProtKB-KW"/>
</dbReference>
<keyword evidence="4 11" id="KW-0479">Metal-binding</keyword>
<dbReference type="Gene3D" id="2.60.40.720">
    <property type="match status" value="1"/>
</dbReference>
<evidence type="ECO:0000256" key="10">
    <source>
        <dbReference type="ARBA" id="ARBA00023242"/>
    </source>
</evidence>
<keyword evidence="6" id="KW-0805">Transcription regulation</keyword>
<feature type="binding site" evidence="11">
    <location>
        <position position="85"/>
    </location>
    <ligand>
        <name>Zn(2+)</name>
        <dbReference type="ChEBI" id="CHEBI:29105"/>
    </ligand>
</feature>
<dbReference type="GO" id="GO:0000981">
    <property type="term" value="F:DNA-binding transcription factor activity, RNA polymerase II-specific"/>
    <property type="evidence" value="ECO:0007669"/>
    <property type="project" value="TreeGrafter"/>
</dbReference>
<proteinExistence type="evidence at transcript level"/>
<keyword evidence="8" id="KW-0010">Activator</keyword>
<evidence type="ECO:0000313" key="15">
    <source>
        <dbReference type="EMBL" id="JAC14346.1"/>
    </source>
</evidence>